<dbReference type="EMBL" id="CP053840">
    <property type="protein sequence ID" value="QKF68003.1"/>
    <property type="molecule type" value="Genomic_DNA"/>
</dbReference>
<name>A0AAE7E473_9BACT</name>
<evidence type="ECO:0000313" key="2">
    <source>
        <dbReference type="EMBL" id="QKF68003.1"/>
    </source>
</evidence>
<accession>A0AAE7E473</accession>
<keyword evidence="1" id="KW-1133">Transmembrane helix</keyword>
<feature type="transmembrane region" description="Helical" evidence="1">
    <location>
        <begin position="7"/>
        <end position="23"/>
    </location>
</feature>
<organism evidence="2 3">
    <name type="scientific">Arcobacter venerupis</name>
    <dbReference type="NCBI Taxonomy" id="1054033"/>
    <lineage>
        <taxon>Bacteria</taxon>
        <taxon>Pseudomonadati</taxon>
        <taxon>Campylobacterota</taxon>
        <taxon>Epsilonproteobacteria</taxon>
        <taxon>Campylobacterales</taxon>
        <taxon>Arcobacteraceae</taxon>
        <taxon>Arcobacter</taxon>
    </lineage>
</organism>
<keyword evidence="1" id="KW-0472">Membrane</keyword>
<evidence type="ECO:0000256" key="1">
    <source>
        <dbReference type="SAM" id="Phobius"/>
    </source>
</evidence>
<evidence type="ECO:0000313" key="3">
    <source>
        <dbReference type="Proteomes" id="UP000503482"/>
    </source>
</evidence>
<sequence length="175" mass="20690">MKKILKLFLYIFVFIVFFIIFLPKESFYNLLEKELEKNQIIISNEIKKEKPFSFSVMNADIFYQGSNISKVDDITFNTYLVQTKVTIKNINFLDSLSSFAPTPINEVIFEHSIFDFNKINIKSKGTFGELSGYIDILKREVKIELSASNMMKNSYNKLLQNMKLTNERYIYEYKF</sequence>
<keyword evidence="3" id="KW-1185">Reference proteome</keyword>
<gene>
    <name evidence="2" type="ORF">AVENP_2499</name>
</gene>
<dbReference type="Proteomes" id="UP000503482">
    <property type="component" value="Chromosome"/>
</dbReference>
<dbReference type="RefSeq" id="WP_128360195.1">
    <property type="nucleotide sequence ID" value="NZ_CP053840.1"/>
</dbReference>
<dbReference type="KEGG" id="avp:AVENP_2499"/>
<keyword evidence="1" id="KW-0812">Transmembrane</keyword>
<proteinExistence type="predicted"/>
<dbReference type="AlphaFoldDB" id="A0AAE7E473"/>
<protein>
    <submittedName>
        <fullName evidence="2">Uncharacterized protein</fullName>
    </submittedName>
</protein>
<reference evidence="2 3" key="1">
    <citation type="submission" date="2020-05" db="EMBL/GenBank/DDBJ databases">
        <title>Complete genome sequencing of Campylobacter and Arcobacter type strains.</title>
        <authorList>
            <person name="Miller W.G."/>
            <person name="Yee E."/>
        </authorList>
    </citation>
    <scope>NUCLEOTIDE SEQUENCE [LARGE SCALE GENOMIC DNA]</scope>
    <source>
        <strain evidence="2 3">LMG 26156</strain>
    </source>
</reference>